<dbReference type="PANTHER" id="PTHR43646">
    <property type="entry name" value="GLYCOSYLTRANSFERASE"/>
    <property type="match status" value="1"/>
</dbReference>
<dbReference type="Proteomes" id="UP001597063">
    <property type="component" value="Unassembled WGS sequence"/>
</dbReference>
<keyword evidence="3" id="KW-0808">Transferase</keyword>
<dbReference type="EC" id="2.4.-.-" evidence="3"/>
<feature type="transmembrane region" description="Helical" evidence="1">
    <location>
        <begin position="303"/>
        <end position="326"/>
    </location>
</feature>
<keyword evidence="1" id="KW-1133">Transmembrane helix</keyword>
<dbReference type="NCBIfam" id="TIGR03469">
    <property type="entry name" value="HpnB"/>
    <property type="match status" value="1"/>
</dbReference>
<comment type="caution">
    <text evidence="3">The sequence shown here is derived from an EMBL/GenBank/DDBJ whole genome shotgun (WGS) entry which is preliminary data.</text>
</comment>
<sequence>MSALALIALAVWAYLAVGHGGFWRTADRLRRGADPRAWPDVAAVVPARDEAAILPETLPTLLAQEYPGRFEVILVDDDSTDGTSEVAGRLAAEAEADAGEAGRATFRAVRVTGREDGWAGKVRAMAEGVRAAGEVEFLLFTDADIAYRPGTVTRLVRAATPAANATAPAAATTGEDGLDLVSRMAMLSTRTRWERALVPAFVYFFAQLYPFRRVGEDGARTAAAAGGCMLVRRSALARAGGLAAIRGALIDDVALGRLVKRGGGRCRLDLGREVASVRPYPRLADLWAMVARSAYHQLRYSPVLLAGTVLGLLLVYVVPPVAAVVGVTELMLSGGARAATAAAAGGTAWTIMAATYAPTLRLYRLSPLRAPLLPLVALLYTGMTVDSARRHRAGRGGAWKGRTVTGR</sequence>
<name>A0ABW2XE57_9ACTN</name>
<evidence type="ECO:0000313" key="4">
    <source>
        <dbReference type="Proteomes" id="UP001597063"/>
    </source>
</evidence>
<accession>A0ABW2XE57</accession>
<dbReference type="Gene3D" id="3.90.550.10">
    <property type="entry name" value="Spore Coat Polysaccharide Biosynthesis Protein SpsA, Chain A"/>
    <property type="match status" value="1"/>
</dbReference>
<dbReference type="InterPro" id="IPR017832">
    <property type="entry name" value="Glyco_trans_2_hopen-assoc_HpnB"/>
</dbReference>
<organism evidence="3 4">
    <name type="scientific">Actinomadura fibrosa</name>
    <dbReference type="NCBI Taxonomy" id="111802"/>
    <lineage>
        <taxon>Bacteria</taxon>
        <taxon>Bacillati</taxon>
        <taxon>Actinomycetota</taxon>
        <taxon>Actinomycetes</taxon>
        <taxon>Streptosporangiales</taxon>
        <taxon>Thermomonosporaceae</taxon>
        <taxon>Actinomadura</taxon>
    </lineage>
</organism>
<gene>
    <name evidence="3" type="ORF">ACFQZM_07320</name>
</gene>
<dbReference type="RefSeq" id="WP_131762147.1">
    <property type="nucleotide sequence ID" value="NZ_CAACUY010000213.1"/>
</dbReference>
<proteinExistence type="predicted"/>
<evidence type="ECO:0000256" key="1">
    <source>
        <dbReference type="SAM" id="Phobius"/>
    </source>
</evidence>
<keyword evidence="1" id="KW-0472">Membrane</keyword>
<dbReference type="InterPro" id="IPR029044">
    <property type="entry name" value="Nucleotide-diphossugar_trans"/>
</dbReference>
<protein>
    <submittedName>
        <fullName evidence="3">Glycosyltransferase</fullName>
        <ecNumber evidence="3">2.4.-.-</ecNumber>
    </submittedName>
</protein>
<reference evidence="4" key="1">
    <citation type="journal article" date="2019" name="Int. J. Syst. Evol. Microbiol.">
        <title>The Global Catalogue of Microorganisms (GCM) 10K type strain sequencing project: providing services to taxonomists for standard genome sequencing and annotation.</title>
        <authorList>
            <consortium name="The Broad Institute Genomics Platform"/>
            <consortium name="The Broad Institute Genome Sequencing Center for Infectious Disease"/>
            <person name="Wu L."/>
            <person name="Ma J."/>
        </authorList>
    </citation>
    <scope>NUCLEOTIDE SEQUENCE [LARGE SCALE GENOMIC DNA]</scope>
    <source>
        <strain evidence="4">JCM 9371</strain>
    </source>
</reference>
<dbReference type="SUPFAM" id="SSF53448">
    <property type="entry name" value="Nucleotide-diphospho-sugar transferases"/>
    <property type="match status" value="1"/>
</dbReference>
<dbReference type="Pfam" id="PF00535">
    <property type="entry name" value="Glycos_transf_2"/>
    <property type="match status" value="1"/>
</dbReference>
<dbReference type="InterPro" id="IPR001173">
    <property type="entry name" value="Glyco_trans_2-like"/>
</dbReference>
<dbReference type="EMBL" id="JBHTGP010000003">
    <property type="protein sequence ID" value="MFD0684299.1"/>
    <property type="molecule type" value="Genomic_DNA"/>
</dbReference>
<feature type="transmembrane region" description="Helical" evidence="1">
    <location>
        <begin position="338"/>
        <end position="356"/>
    </location>
</feature>
<dbReference type="GO" id="GO:0016757">
    <property type="term" value="F:glycosyltransferase activity"/>
    <property type="evidence" value="ECO:0007669"/>
    <property type="project" value="UniProtKB-KW"/>
</dbReference>
<keyword evidence="1" id="KW-0812">Transmembrane</keyword>
<dbReference type="PANTHER" id="PTHR43646:SF3">
    <property type="entry name" value="SLR1566 PROTEIN"/>
    <property type="match status" value="1"/>
</dbReference>
<evidence type="ECO:0000259" key="2">
    <source>
        <dbReference type="Pfam" id="PF00535"/>
    </source>
</evidence>
<keyword evidence="3" id="KW-0328">Glycosyltransferase</keyword>
<evidence type="ECO:0000313" key="3">
    <source>
        <dbReference type="EMBL" id="MFD0684299.1"/>
    </source>
</evidence>
<feature type="domain" description="Glycosyltransferase 2-like" evidence="2">
    <location>
        <begin position="44"/>
        <end position="237"/>
    </location>
</feature>
<keyword evidence="4" id="KW-1185">Reference proteome</keyword>